<evidence type="ECO:0008006" key="4">
    <source>
        <dbReference type="Google" id="ProtNLM"/>
    </source>
</evidence>
<name>A0A2M7G639_9BACT</name>
<dbReference type="AlphaFoldDB" id="A0A2M7G639"/>
<dbReference type="EMBL" id="PFFQ01000023">
    <property type="protein sequence ID" value="PIW17455.1"/>
    <property type="molecule type" value="Genomic_DNA"/>
</dbReference>
<keyword evidence="1" id="KW-1133">Transmembrane helix</keyword>
<evidence type="ECO:0000256" key="1">
    <source>
        <dbReference type="SAM" id="Phobius"/>
    </source>
</evidence>
<feature type="transmembrane region" description="Helical" evidence="1">
    <location>
        <begin position="165"/>
        <end position="183"/>
    </location>
</feature>
<reference evidence="2 3" key="1">
    <citation type="submission" date="2017-09" db="EMBL/GenBank/DDBJ databases">
        <title>Depth-based differentiation of microbial function through sediment-hosted aquifers and enrichment of novel symbionts in the deep terrestrial subsurface.</title>
        <authorList>
            <person name="Probst A.J."/>
            <person name="Ladd B."/>
            <person name="Jarett J.K."/>
            <person name="Geller-Mcgrath D.E."/>
            <person name="Sieber C.M."/>
            <person name="Emerson J.B."/>
            <person name="Anantharaman K."/>
            <person name="Thomas B.C."/>
            <person name="Malmstrom R."/>
            <person name="Stieglmeier M."/>
            <person name="Klingl A."/>
            <person name="Woyke T."/>
            <person name="Ryan C.M."/>
            <person name="Banfield J.F."/>
        </authorList>
    </citation>
    <scope>NUCLEOTIDE SEQUENCE [LARGE SCALE GENOMIC DNA]</scope>
    <source>
        <strain evidence="2">CG17_big_fil_post_rev_8_21_14_2_50_48_46</strain>
    </source>
</reference>
<protein>
    <recommendedName>
        <fullName evidence="4">Zinc-ribbon domain-containing protein</fullName>
    </recommendedName>
</protein>
<feature type="transmembrane region" description="Helical" evidence="1">
    <location>
        <begin position="75"/>
        <end position="96"/>
    </location>
</feature>
<accession>A0A2M7G639</accession>
<evidence type="ECO:0000313" key="2">
    <source>
        <dbReference type="EMBL" id="PIW17455.1"/>
    </source>
</evidence>
<feature type="transmembrane region" description="Helical" evidence="1">
    <location>
        <begin position="214"/>
        <end position="239"/>
    </location>
</feature>
<keyword evidence="1" id="KW-0472">Membrane</keyword>
<feature type="transmembrane region" description="Helical" evidence="1">
    <location>
        <begin position="142"/>
        <end position="159"/>
    </location>
</feature>
<dbReference type="Proteomes" id="UP000231019">
    <property type="component" value="Unassembled WGS sequence"/>
</dbReference>
<organism evidence="2 3">
    <name type="scientific">bacterium (Candidatus Blackallbacteria) CG17_big_fil_post_rev_8_21_14_2_50_48_46</name>
    <dbReference type="NCBI Taxonomy" id="2014261"/>
    <lineage>
        <taxon>Bacteria</taxon>
        <taxon>Candidatus Blackallbacteria</taxon>
    </lineage>
</organism>
<keyword evidence="1" id="KW-0812">Transmembrane</keyword>
<comment type="caution">
    <text evidence="2">The sequence shown here is derived from an EMBL/GenBank/DDBJ whole genome shotgun (WGS) entry which is preliminary data.</text>
</comment>
<sequence length="322" mass="36147">MVEHIHCPACGREEMVGAKFCSYCFVAIESSMDSEAQKPAWPGVPKGYILKQTPAEIYLPAWLQIPFGYEALSPVFWIILHLVLLFFLLFSLFGLISASFPYLGMLFCLGVGAALTHLFYQKAYPKVAQFGEGGFPGPVQRVMVYIGILYLLAFSLLFISNENYVLGLFCFIVFIGVSGYLFGFKKQKQGFIDAFSDLISSGRIQKKGIESIEYLALCLILSGMLFIPLLFFDALFPLAQPQYLVNVRNLEARSSGRSGTSYYATLVGWHGQSRFIKLRLPVAQWNQLSIGASYHLKTKRGLLGAEHFTRLKPARQDRKQPL</sequence>
<feature type="transmembrane region" description="Helical" evidence="1">
    <location>
        <begin position="102"/>
        <end position="121"/>
    </location>
</feature>
<evidence type="ECO:0000313" key="3">
    <source>
        <dbReference type="Proteomes" id="UP000231019"/>
    </source>
</evidence>
<proteinExistence type="predicted"/>
<gene>
    <name evidence="2" type="ORF">COW36_08120</name>
</gene>